<dbReference type="PANTHER" id="PTHR40661">
    <property type="match status" value="1"/>
</dbReference>
<organism evidence="7 8">
    <name type="scientific">Sphingomonas prati</name>
    <dbReference type="NCBI Taxonomy" id="1843237"/>
    <lineage>
        <taxon>Bacteria</taxon>
        <taxon>Pseudomonadati</taxon>
        <taxon>Pseudomonadota</taxon>
        <taxon>Alphaproteobacteria</taxon>
        <taxon>Sphingomonadales</taxon>
        <taxon>Sphingomonadaceae</taxon>
        <taxon>Sphingomonas</taxon>
    </lineage>
</organism>
<dbReference type="PANTHER" id="PTHR40661:SF3">
    <property type="entry name" value="FELS-1 PROPHAGE TRANSCRIPTIONAL REGULATOR"/>
    <property type="match status" value="1"/>
</dbReference>
<keyword evidence="2" id="KW-0378">Hydrolase</keyword>
<dbReference type="EMBL" id="JACIJR010000006">
    <property type="protein sequence ID" value="MBB5730122.1"/>
    <property type="molecule type" value="Genomic_DNA"/>
</dbReference>
<protein>
    <recommendedName>
        <fullName evidence="6">Peptidase S24/S26A/S26B/S26C domain-containing protein</fullName>
    </recommendedName>
</protein>
<dbReference type="GO" id="GO:0004252">
    <property type="term" value="F:serine-type endopeptidase activity"/>
    <property type="evidence" value="ECO:0007669"/>
    <property type="project" value="InterPro"/>
</dbReference>
<dbReference type="SUPFAM" id="SSF51306">
    <property type="entry name" value="LexA/Signal peptidase"/>
    <property type="match status" value="1"/>
</dbReference>
<gene>
    <name evidence="7" type="ORF">FHS99_002620</name>
</gene>
<dbReference type="CDD" id="cd06529">
    <property type="entry name" value="S24_LexA-like"/>
    <property type="match status" value="1"/>
</dbReference>
<dbReference type="Proteomes" id="UP000546701">
    <property type="component" value="Unassembled WGS sequence"/>
</dbReference>
<evidence type="ECO:0000256" key="3">
    <source>
        <dbReference type="ARBA" id="ARBA00023015"/>
    </source>
</evidence>
<evidence type="ECO:0000256" key="4">
    <source>
        <dbReference type="ARBA" id="ARBA00023125"/>
    </source>
</evidence>
<dbReference type="PROSITE" id="PS00501">
    <property type="entry name" value="SPASE_I_1"/>
    <property type="match status" value="1"/>
</dbReference>
<keyword evidence="5" id="KW-0804">Transcription</keyword>
<evidence type="ECO:0000256" key="5">
    <source>
        <dbReference type="ARBA" id="ARBA00023163"/>
    </source>
</evidence>
<dbReference type="GO" id="GO:0016020">
    <property type="term" value="C:membrane"/>
    <property type="evidence" value="ECO:0007669"/>
    <property type="project" value="InterPro"/>
</dbReference>
<dbReference type="GO" id="GO:0003677">
    <property type="term" value="F:DNA binding"/>
    <property type="evidence" value="ECO:0007669"/>
    <property type="project" value="UniProtKB-KW"/>
</dbReference>
<dbReference type="InterPro" id="IPR015927">
    <property type="entry name" value="Peptidase_S24_S26A/B/C"/>
</dbReference>
<evidence type="ECO:0000256" key="2">
    <source>
        <dbReference type="ARBA" id="ARBA00022801"/>
    </source>
</evidence>
<accession>A0A7W9BU16</accession>
<evidence type="ECO:0000259" key="6">
    <source>
        <dbReference type="Pfam" id="PF00717"/>
    </source>
</evidence>
<name>A0A7W9BU16_9SPHN</name>
<dbReference type="AlphaFoldDB" id="A0A7W9BU16"/>
<keyword evidence="8" id="KW-1185">Reference proteome</keyword>
<reference evidence="7 8" key="1">
    <citation type="submission" date="2020-08" db="EMBL/GenBank/DDBJ databases">
        <title>Genomic Encyclopedia of Type Strains, Phase IV (KMG-IV): sequencing the most valuable type-strain genomes for metagenomic binning, comparative biology and taxonomic classification.</title>
        <authorList>
            <person name="Goeker M."/>
        </authorList>
    </citation>
    <scope>NUCLEOTIDE SEQUENCE [LARGE SCALE GENOMIC DNA]</scope>
    <source>
        <strain evidence="7 8">DSM 103336</strain>
    </source>
</reference>
<dbReference type="Pfam" id="PF00717">
    <property type="entry name" value="Peptidase_S24"/>
    <property type="match status" value="1"/>
</dbReference>
<evidence type="ECO:0000313" key="7">
    <source>
        <dbReference type="EMBL" id="MBB5730122.1"/>
    </source>
</evidence>
<keyword evidence="3" id="KW-0805">Transcription regulation</keyword>
<sequence length="217" mass="22735">MDNEDPRAAIERLCRERGEDFAGLSRLLGRNPAYVQQFVRRGSPRKLDEADRATLARYFGVSQAAFGGPPVPERVAPAALRQVPILNVGASAGPGAVAGDEAAAGGIAFDERTLRALAGGDPAALSMIRVVGDSMAPTLADGDRIMVDRGAADRPLRDGIHVVRLDDALVVKRIAVTGDAGRVVLTSDNPAAVDPGERALADVTVVGRVVWVGRRLG</sequence>
<comment type="caution">
    <text evidence="7">The sequence shown here is derived from an EMBL/GenBank/DDBJ whole genome shotgun (WGS) entry which is preliminary data.</text>
</comment>
<dbReference type="Gene3D" id="2.10.109.10">
    <property type="entry name" value="Umud Fragment, subunit A"/>
    <property type="match status" value="1"/>
</dbReference>
<keyword evidence="4" id="KW-0238">DNA-binding</keyword>
<keyword evidence="1" id="KW-0645">Protease</keyword>
<dbReference type="RefSeq" id="WP_229673991.1">
    <property type="nucleotide sequence ID" value="NZ_BMJP01000004.1"/>
</dbReference>
<evidence type="ECO:0000256" key="1">
    <source>
        <dbReference type="ARBA" id="ARBA00022670"/>
    </source>
</evidence>
<proteinExistence type="predicted"/>
<dbReference type="InterPro" id="IPR036286">
    <property type="entry name" value="LexA/Signal_pep-like_sf"/>
</dbReference>
<dbReference type="GO" id="GO:0006508">
    <property type="term" value="P:proteolysis"/>
    <property type="evidence" value="ECO:0007669"/>
    <property type="project" value="UniProtKB-KW"/>
</dbReference>
<dbReference type="InterPro" id="IPR039418">
    <property type="entry name" value="LexA-like"/>
</dbReference>
<dbReference type="InterPro" id="IPR019756">
    <property type="entry name" value="Pept_S26A_signal_pept_1_Ser-AS"/>
</dbReference>
<feature type="domain" description="Peptidase S24/S26A/S26B/S26C" evidence="6">
    <location>
        <begin position="90"/>
        <end position="210"/>
    </location>
</feature>
<evidence type="ECO:0000313" key="8">
    <source>
        <dbReference type="Proteomes" id="UP000546701"/>
    </source>
</evidence>